<evidence type="ECO:0000313" key="1">
    <source>
        <dbReference type="EMBL" id="KAI8551363.1"/>
    </source>
</evidence>
<reference evidence="1" key="1">
    <citation type="submission" date="2022-02" db="EMBL/GenBank/DDBJ databases">
        <title>Plant Genome Project.</title>
        <authorList>
            <person name="Zhang R.-G."/>
        </authorList>
    </citation>
    <scope>NUCLEOTIDE SEQUENCE</scope>
    <source>
        <strain evidence="1">AT1</strain>
    </source>
</reference>
<evidence type="ECO:0000313" key="2">
    <source>
        <dbReference type="Proteomes" id="UP001062846"/>
    </source>
</evidence>
<gene>
    <name evidence="1" type="ORF">RHMOL_Rhmol06G0180400</name>
</gene>
<comment type="caution">
    <text evidence="1">The sequence shown here is derived from an EMBL/GenBank/DDBJ whole genome shotgun (WGS) entry which is preliminary data.</text>
</comment>
<accession>A0ACC0NFU4</accession>
<proteinExistence type="predicted"/>
<sequence length="1033" mass="112451">MAVLKPFFLFMHIVSLLCLQSGSPFVAGFMQGGNETDRLALLAFKAAITSDPFGALNSWNESIHFCQWVGVTCGRRHQRVTVLGIDHQKLSGSVAPQIGNLSFLRGLGLSNNSLSGEIPPELGRLRRLQKISLVNNSISGGIPTNISSCANLVDLSFSGNMLTGKIPAELGSLTKLKSLSFARNNLTGGLPSTLGNLSSLVKFYANYNGIGGTIPDTFGRWEKLEFLALVMIELVGTIPLSIYNLSSITIFEVAYNQIEGSLPSDLGITLPNLQLLVLAGNLFTGSIPITVSNATKLNYLALAENGFTGKVPSLEKLRDLEKITCHDNLLGTGEAGDLSFFDTLTNATRLARVSLAENNFGGELPESISNCSTEFVFLSLDLNKLVGSIPSGIGNLINLQVLSMSLNRLSGNIPSNIGNLQKLQILRFHDNNIRGEIPASFANLTLLLYLNASGNNLHGNIPSHIGKYHFLVSLCLDHNYLSGIIPKESANLSSLLDLNLAHNNLSGSLPLEIGLLQNLEILDVSQNMLVGSIPSSIGSCVKLESLNVEGNKLWGTLPSTLANLRGLEELDLSYNKLSGKIPDYLEGFVFLNKLNLSFNDFEGVVPERGVFKNVTAFSVEGNKKLCGGIPELQLHDCNSKGSRNKGFSLTMKLITLSFGLLGLLLFLCFLYLCWCRKTINVPSVKLLGNAFYQLSYQALLKATDGFSPANLIGVGSFGSVYKGILDEGQKVVAVKVLNLQFRGASKSFLAECKALKSIRHRNLLKVLTACSSVDYQGNDFKALVYEFMINGSLEDWLHPNEIEEDTHMESRHLNILQRLNIAIDVACAIDYLHHHCSNPILHCDLKPSNILLDDEMIGHVGDFGLARFIREATYSASTNQSSSIGIRGSIGYLAPEYGLANEVSTCGDVYSYGILLLEIFTGKRPTDGMFSDGLTLHNFVKMSLPENIAEIVDPPLFEQREMEDASSSIDKNQSQSSHSSNKIQECLTSLLEVGIACSEEWPTDRPDINDVVPQLHAIRNTLLETGVHWGKKS</sequence>
<protein>
    <submittedName>
        <fullName evidence="1">Uncharacterized protein</fullName>
    </submittedName>
</protein>
<dbReference type="Proteomes" id="UP001062846">
    <property type="component" value="Chromosome 6"/>
</dbReference>
<name>A0ACC0NFU4_RHOML</name>
<dbReference type="EMBL" id="CM046393">
    <property type="protein sequence ID" value="KAI8551363.1"/>
    <property type="molecule type" value="Genomic_DNA"/>
</dbReference>
<keyword evidence="2" id="KW-1185">Reference proteome</keyword>
<organism evidence="1 2">
    <name type="scientific">Rhododendron molle</name>
    <name type="common">Chinese azalea</name>
    <name type="synonym">Azalea mollis</name>
    <dbReference type="NCBI Taxonomy" id="49168"/>
    <lineage>
        <taxon>Eukaryota</taxon>
        <taxon>Viridiplantae</taxon>
        <taxon>Streptophyta</taxon>
        <taxon>Embryophyta</taxon>
        <taxon>Tracheophyta</taxon>
        <taxon>Spermatophyta</taxon>
        <taxon>Magnoliopsida</taxon>
        <taxon>eudicotyledons</taxon>
        <taxon>Gunneridae</taxon>
        <taxon>Pentapetalae</taxon>
        <taxon>asterids</taxon>
        <taxon>Ericales</taxon>
        <taxon>Ericaceae</taxon>
        <taxon>Ericoideae</taxon>
        <taxon>Rhodoreae</taxon>
        <taxon>Rhododendron</taxon>
    </lineage>
</organism>